<dbReference type="Proteomes" id="UP000708208">
    <property type="component" value="Unassembled WGS sequence"/>
</dbReference>
<keyword evidence="8" id="KW-1185">Reference proteome</keyword>
<evidence type="ECO:0000256" key="2">
    <source>
        <dbReference type="ARBA" id="ARBA00022692"/>
    </source>
</evidence>
<evidence type="ECO:0000313" key="7">
    <source>
        <dbReference type="EMBL" id="CAG7731127.1"/>
    </source>
</evidence>
<dbReference type="AlphaFoldDB" id="A0A8J2K309"/>
<dbReference type="PANTHER" id="PTHR11827:SF103">
    <property type="entry name" value="SODIUM CHLORIDE COTRANSPORTER 69, ISOFORM E"/>
    <property type="match status" value="1"/>
</dbReference>
<organism evidence="7 8">
    <name type="scientific">Allacma fusca</name>
    <dbReference type="NCBI Taxonomy" id="39272"/>
    <lineage>
        <taxon>Eukaryota</taxon>
        <taxon>Metazoa</taxon>
        <taxon>Ecdysozoa</taxon>
        <taxon>Arthropoda</taxon>
        <taxon>Hexapoda</taxon>
        <taxon>Collembola</taxon>
        <taxon>Symphypleona</taxon>
        <taxon>Sminthuridae</taxon>
        <taxon>Allacma</taxon>
    </lineage>
</organism>
<accession>A0A8J2K309</accession>
<dbReference type="GO" id="GO:1990573">
    <property type="term" value="P:potassium ion import across plasma membrane"/>
    <property type="evidence" value="ECO:0007669"/>
    <property type="project" value="TreeGrafter"/>
</dbReference>
<dbReference type="PANTHER" id="PTHR11827">
    <property type="entry name" value="SOLUTE CARRIER FAMILY 12, CATION COTRANSPORTERS"/>
    <property type="match status" value="1"/>
</dbReference>
<feature type="region of interest" description="Disordered" evidence="5">
    <location>
        <begin position="174"/>
        <end position="223"/>
    </location>
</feature>
<dbReference type="GO" id="GO:0016020">
    <property type="term" value="C:membrane"/>
    <property type="evidence" value="ECO:0007669"/>
    <property type="project" value="UniProtKB-SubCell"/>
</dbReference>
<dbReference type="GO" id="GO:0055064">
    <property type="term" value="P:chloride ion homeostasis"/>
    <property type="evidence" value="ECO:0007669"/>
    <property type="project" value="TreeGrafter"/>
</dbReference>
<comment type="subcellular location">
    <subcellularLocation>
        <location evidence="1">Membrane</location>
        <topology evidence="1">Multi-pass membrane protein</topology>
    </subcellularLocation>
</comment>
<dbReference type="GO" id="GO:0055075">
    <property type="term" value="P:potassium ion homeostasis"/>
    <property type="evidence" value="ECO:0007669"/>
    <property type="project" value="TreeGrafter"/>
</dbReference>
<feature type="non-terminal residue" evidence="7">
    <location>
        <position position="415"/>
    </location>
</feature>
<feature type="non-terminal residue" evidence="7">
    <location>
        <position position="1"/>
    </location>
</feature>
<proteinExistence type="predicted"/>
<reference evidence="7" key="1">
    <citation type="submission" date="2021-06" db="EMBL/GenBank/DDBJ databases">
        <authorList>
            <person name="Hodson N. C."/>
            <person name="Mongue J. A."/>
            <person name="Jaron S. K."/>
        </authorList>
    </citation>
    <scope>NUCLEOTIDE SEQUENCE</scope>
</reference>
<evidence type="ECO:0000256" key="3">
    <source>
        <dbReference type="ARBA" id="ARBA00022989"/>
    </source>
</evidence>
<dbReference type="GO" id="GO:0055078">
    <property type="term" value="P:sodium ion homeostasis"/>
    <property type="evidence" value="ECO:0007669"/>
    <property type="project" value="TreeGrafter"/>
</dbReference>
<keyword evidence="4" id="KW-0472">Membrane</keyword>
<keyword evidence="3" id="KW-1133">Transmembrane helix</keyword>
<dbReference type="InterPro" id="IPR004842">
    <property type="entry name" value="SLC12A_fam"/>
</dbReference>
<evidence type="ECO:0000313" key="8">
    <source>
        <dbReference type="Proteomes" id="UP000708208"/>
    </source>
</evidence>
<gene>
    <name evidence="7" type="ORF">AFUS01_LOCUS19734</name>
</gene>
<evidence type="ECO:0000256" key="1">
    <source>
        <dbReference type="ARBA" id="ARBA00004141"/>
    </source>
</evidence>
<dbReference type="OrthoDB" id="2020542at2759"/>
<comment type="caution">
    <text evidence="7">The sequence shown here is derived from an EMBL/GenBank/DDBJ whole genome shotgun (WGS) entry which is preliminary data.</text>
</comment>
<protein>
    <recommendedName>
        <fullName evidence="6">SLC12A transporter C-terminal domain-containing protein</fullName>
    </recommendedName>
</protein>
<sequence length="415" mass="47075">NLNNVEEHVKNYRPHVLILSGPPSSRPALIDFTHLLVKNLSLLICGHVVKHNLNQKARNQLSQQAYQWLAKHKRKGFYSLIEDDKHDRAVRSIMQLSGLGKLKPNMVMMGYKNDWLTSSRQSVKEYVNIIHEALNMHLAVSILRVPGGLDYSNVLQEDGHLTMKEILELTKPSKSSPRIRLESTMSQDGEFVSSDEESAPPSSPLPPAVEAEQAEDFQKKRNRKKSVSAMFAAKDGAQIPRNILASVTQFKRKQKKGMIDVWWLYDDGGLTILIPYILSTRTQFADCKLRIFTLTSRADQLGQAQRNMAALLAKFRIDYADVIVISDVTTKAKEATKQEFENVIATFKDDEVDDGSAIRSSELVVLREKTNRHLRLRELLLEHSKDSTFVVMTLPIPRRGTVSAPLYMAWLEMIT</sequence>
<feature type="domain" description="SLC12A transporter C-terminal" evidence="6">
    <location>
        <begin position="26"/>
        <end position="415"/>
    </location>
</feature>
<evidence type="ECO:0000259" key="6">
    <source>
        <dbReference type="Pfam" id="PF03522"/>
    </source>
</evidence>
<dbReference type="EMBL" id="CAJVCH010206412">
    <property type="protein sequence ID" value="CAG7731127.1"/>
    <property type="molecule type" value="Genomic_DNA"/>
</dbReference>
<name>A0A8J2K309_9HEXA</name>
<evidence type="ECO:0000256" key="4">
    <source>
        <dbReference type="ARBA" id="ARBA00023136"/>
    </source>
</evidence>
<dbReference type="GO" id="GO:0006884">
    <property type="term" value="P:cell volume homeostasis"/>
    <property type="evidence" value="ECO:0007669"/>
    <property type="project" value="TreeGrafter"/>
</dbReference>
<dbReference type="GO" id="GO:0008511">
    <property type="term" value="F:sodium:potassium:chloride symporter activity"/>
    <property type="evidence" value="ECO:0007669"/>
    <property type="project" value="TreeGrafter"/>
</dbReference>
<keyword evidence="2" id="KW-0812">Transmembrane</keyword>
<dbReference type="Pfam" id="PF03522">
    <property type="entry name" value="SLC12"/>
    <property type="match status" value="1"/>
</dbReference>
<dbReference type="InterPro" id="IPR018491">
    <property type="entry name" value="SLC12_C"/>
</dbReference>
<evidence type="ECO:0000256" key="5">
    <source>
        <dbReference type="SAM" id="MobiDB-lite"/>
    </source>
</evidence>